<dbReference type="GO" id="GO:0005524">
    <property type="term" value="F:ATP binding"/>
    <property type="evidence" value="ECO:0007669"/>
    <property type="project" value="UniProtKB-KW"/>
</dbReference>
<feature type="region of interest" description="Disordered" evidence="3">
    <location>
        <begin position="1"/>
        <end position="25"/>
    </location>
</feature>
<name>A0A9N9N8Y1_9GLOM</name>
<keyword evidence="1" id="KW-0547">Nucleotide-binding</keyword>
<reference evidence="4" key="1">
    <citation type="submission" date="2021-06" db="EMBL/GenBank/DDBJ databases">
        <authorList>
            <person name="Kallberg Y."/>
            <person name="Tangrot J."/>
            <person name="Rosling A."/>
        </authorList>
    </citation>
    <scope>NUCLEOTIDE SEQUENCE</scope>
    <source>
        <strain evidence="4">MA453B</strain>
    </source>
</reference>
<proteinExistence type="predicted"/>
<evidence type="ECO:0000256" key="2">
    <source>
        <dbReference type="ARBA" id="ARBA00022840"/>
    </source>
</evidence>
<dbReference type="InterPro" id="IPR043129">
    <property type="entry name" value="ATPase_NBD"/>
</dbReference>
<dbReference type="InterPro" id="IPR013126">
    <property type="entry name" value="Hsp_70_fam"/>
</dbReference>
<dbReference type="Pfam" id="PF00012">
    <property type="entry name" value="HSP70"/>
    <property type="match status" value="1"/>
</dbReference>
<dbReference type="PANTHER" id="PTHR14187:SF5">
    <property type="entry name" value="HEAT SHOCK 70 KDA PROTEIN 12A"/>
    <property type="match status" value="1"/>
</dbReference>
<evidence type="ECO:0000313" key="5">
    <source>
        <dbReference type="Proteomes" id="UP000789405"/>
    </source>
</evidence>
<organism evidence="4 5">
    <name type="scientific">Dentiscutata erythropus</name>
    <dbReference type="NCBI Taxonomy" id="1348616"/>
    <lineage>
        <taxon>Eukaryota</taxon>
        <taxon>Fungi</taxon>
        <taxon>Fungi incertae sedis</taxon>
        <taxon>Mucoromycota</taxon>
        <taxon>Glomeromycotina</taxon>
        <taxon>Glomeromycetes</taxon>
        <taxon>Diversisporales</taxon>
        <taxon>Gigasporaceae</taxon>
        <taxon>Dentiscutata</taxon>
    </lineage>
</organism>
<evidence type="ECO:0000256" key="3">
    <source>
        <dbReference type="SAM" id="MobiDB-lite"/>
    </source>
</evidence>
<feature type="compositionally biased region" description="Low complexity" evidence="3">
    <location>
        <begin position="7"/>
        <end position="25"/>
    </location>
</feature>
<comment type="caution">
    <text evidence="4">The sequence shown here is derived from an EMBL/GenBank/DDBJ whole genome shotgun (WGS) entry which is preliminary data.</text>
</comment>
<dbReference type="AlphaFoldDB" id="A0A9N9N8Y1"/>
<dbReference type="PANTHER" id="PTHR14187">
    <property type="entry name" value="ALPHA KINASE/ELONGATION FACTOR 2 KINASE"/>
    <property type="match status" value="1"/>
</dbReference>
<dbReference type="GO" id="GO:0140662">
    <property type="term" value="F:ATP-dependent protein folding chaperone"/>
    <property type="evidence" value="ECO:0007669"/>
    <property type="project" value="InterPro"/>
</dbReference>
<dbReference type="CDD" id="cd10229">
    <property type="entry name" value="ASKHA_NBD_HSP70_HSPA12"/>
    <property type="match status" value="1"/>
</dbReference>
<dbReference type="OrthoDB" id="2963168at2759"/>
<gene>
    <name evidence="4" type="ORF">DERYTH_LOCUS13868</name>
</gene>
<feature type="non-terminal residue" evidence="4">
    <location>
        <position position="597"/>
    </location>
</feature>
<sequence>MSETNDTVETPTVETPAVETPAVETPAVETPTMDDINEIDRLNLSFKKLFDAAFKIETCSESNDIRVVAAIDFGTTYSGYAYAHLQTKPLDIITCVVWPEYYGIAKVPTVLKYNESFEVIDWGYPALINLDRKNINQMSNMKPVELFKLHLSNDKDLKNKPYLPPGLDYKKAIIDYLRKIGDSLKEELTRWPNIDYFKNVRLVLTIPVEFDNDAISIMRDCAYEAGLMKYKHGPNLLFVHEPEAAAVHCLKSSGEFDLSVGDTFMVVDLGGGTVDITTMKLLVGGKLSERIESKGDYCGGSYVDQEFLNFLAKKVGESTIKNLKEHHYGQIQRVIHVFRKRIKHRFTGKSEDFTDFELDLEDTCPIIKEYVTGTLKDDLITIKYDDVKAMFDPIIDKVIKLIHGRLEALDFNCSAILLVGGFSESKYLVSKIRNVFSLIVPNISVPSNPMLAIVKGAVQFGSSQRIIVDRILKWTYGTDVVRKWKPDDPLDRKIGEHIKIFSRLAKKGERVAVGEKVVRIFSTAHVFQFLMGLDLYVTRDKDAEYCDSPGVELLDTFNIKVPITGEEKRAIIYVMNFGMVEIQVTAVNPENGKKYER</sequence>
<evidence type="ECO:0000313" key="4">
    <source>
        <dbReference type="EMBL" id="CAG8714991.1"/>
    </source>
</evidence>
<keyword evidence="2" id="KW-0067">ATP-binding</keyword>
<dbReference type="Gene3D" id="3.30.420.40">
    <property type="match status" value="2"/>
</dbReference>
<protein>
    <submittedName>
        <fullName evidence="4">13933_t:CDS:1</fullName>
    </submittedName>
</protein>
<evidence type="ECO:0000256" key="1">
    <source>
        <dbReference type="ARBA" id="ARBA00022741"/>
    </source>
</evidence>
<keyword evidence="5" id="KW-1185">Reference proteome</keyword>
<dbReference type="Proteomes" id="UP000789405">
    <property type="component" value="Unassembled WGS sequence"/>
</dbReference>
<dbReference type="EMBL" id="CAJVPY010010060">
    <property type="protein sequence ID" value="CAG8714991.1"/>
    <property type="molecule type" value="Genomic_DNA"/>
</dbReference>
<dbReference type="SUPFAM" id="SSF53067">
    <property type="entry name" value="Actin-like ATPase domain"/>
    <property type="match status" value="2"/>
</dbReference>
<accession>A0A9N9N8Y1</accession>